<dbReference type="FunFam" id="1.10.10.60:FF:000084">
    <property type="entry name" value="Homeobox protein Hox-D13"/>
    <property type="match status" value="1"/>
</dbReference>
<dbReference type="RefSeq" id="XP_028930275.1">
    <property type="nucleotide sequence ID" value="XM_029074442.1"/>
</dbReference>
<dbReference type="GO" id="GO:0008327">
    <property type="term" value="F:methyl-CpG binding"/>
    <property type="evidence" value="ECO:0007669"/>
    <property type="project" value="Ensembl"/>
</dbReference>
<dbReference type="InterPro" id="IPR009057">
    <property type="entry name" value="Homeodomain-like_sf"/>
</dbReference>
<evidence type="ECO:0000256" key="1">
    <source>
        <dbReference type="ARBA" id="ARBA00004123"/>
    </source>
</evidence>
<keyword evidence="5 9" id="KW-0238">DNA-binding</keyword>
<accession>F6VCP2</accession>
<evidence type="ECO:0000259" key="12">
    <source>
        <dbReference type="PROSITE" id="PS50071"/>
    </source>
</evidence>
<organism evidence="13 14">
    <name type="scientific">Ornithorhynchus anatinus</name>
    <name type="common">Duckbill platypus</name>
    <dbReference type="NCBI Taxonomy" id="9258"/>
    <lineage>
        <taxon>Eukaryota</taxon>
        <taxon>Metazoa</taxon>
        <taxon>Chordata</taxon>
        <taxon>Craniata</taxon>
        <taxon>Vertebrata</taxon>
        <taxon>Euteleostomi</taxon>
        <taxon>Mammalia</taxon>
        <taxon>Monotremata</taxon>
        <taxon>Ornithorhynchidae</taxon>
        <taxon>Ornithorhynchus</taxon>
    </lineage>
</organism>
<dbReference type="FunCoup" id="F6VCP2">
    <property type="interactions" value="425"/>
</dbReference>
<name>F6VCP2_ORNAN</name>
<dbReference type="CTD" id="10481"/>
<protein>
    <submittedName>
        <fullName evidence="13">Homeobox B13</fullName>
    </submittedName>
</protein>
<dbReference type="GO" id="GO:0060743">
    <property type="term" value="P:epithelial cell maturation involved in prostate gland development"/>
    <property type="evidence" value="ECO:0007669"/>
    <property type="project" value="Ensembl"/>
</dbReference>
<keyword evidence="8 9" id="KW-0539">Nucleus</keyword>
<dbReference type="Pfam" id="PF12284">
    <property type="entry name" value="HoxA13_N"/>
    <property type="match status" value="1"/>
</dbReference>
<dbReference type="OMA" id="HPPDGCA"/>
<evidence type="ECO:0000256" key="10">
    <source>
        <dbReference type="RuleBase" id="RU000682"/>
    </source>
</evidence>
<dbReference type="SUPFAM" id="SSF46689">
    <property type="entry name" value="Homeodomain-like"/>
    <property type="match status" value="1"/>
</dbReference>
<proteinExistence type="inferred from homology"/>
<feature type="DNA-binding region" description="Homeobox" evidence="9">
    <location>
        <begin position="211"/>
        <end position="270"/>
    </location>
</feature>
<dbReference type="GO" id="GO:0001227">
    <property type="term" value="F:DNA-binding transcription repressor activity, RNA polymerase II-specific"/>
    <property type="evidence" value="ECO:0007669"/>
    <property type="project" value="Ensembl"/>
</dbReference>
<evidence type="ECO:0000256" key="4">
    <source>
        <dbReference type="ARBA" id="ARBA00023015"/>
    </source>
</evidence>
<dbReference type="GeneID" id="100085505"/>
<evidence type="ECO:0000256" key="8">
    <source>
        <dbReference type="ARBA" id="ARBA00023242"/>
    </source>
</evidence>
<dbReference type="eggNOG" id="KOG0487">
    <property type="taxonomic scope" value="Eukaryota"/>
</dbReference>
<evidence type="ECO:0000256" key="3">
    <source>
        <dbReference type="ARBA" id="ARBA00022473"/>
    </source>
</evidence>
<evidence type="ECO:0000256" key="9">
    <source>
        <dbReference type="PROSITE-ProRule" id="PRU00108"/>
    </source>
</evidence>
<dbReference type="HOGENOM" id="CLU_049543_7_1_1"/>
<dbReference type="PROSITE" id="PS00027">
    <property type="entry name" value="HOMEOBOX_1"/>
    <property type="match status" value="1"/>
</dbReference>
<gene>
    <name evidence="13" type="primary">HOXB13</name>
</gene>
<reference evidence="13 14" key="1">
    <citation type="journal article" date="2008" name="Nature">
        <title>Genome analysis of the platypus reveals unique signatures of evolution.</title>
        <authorList>
            <person name="Warren W.C."/>
            <person name="Hillier L.W."/>
            <person name="Marshall Graves J.A."/>
            <person name="Birney E."/>
            <person name="Ponting C.P."/>
            <person name="Grutzner F."/>
            <person name="Belov K."/>
            <person name="Miller W."/>
            <person name="Clarke L."/>
            <person name="Chinwalla A.T."/>
            <person name="Yang S.P."/>
            <person name="Heger A."/>
            <person name="Locke D.P."/>
            <person name="Miethke P."/>
            <person name="Waters P.D."/>
            <person name="Veyrunes F."/>
            <person name="Fulton L."/>
            <person name="Fulton B."/>
            <person name="Graves T."/>
            <person name="Wallis J."/>
            <person name="Puente X.S."/>
            <person name="Lopez-Otin C."/>
            <person name="Ordonez G.R."/>
            <person name="Eichler E.E."/>
            <person name="Chen L."/>
            <person name="Cheng Z."/>
            <person name="Deakin J.E."/>
            <person name="Alsop A."/>
            <person name="Thompson K."/>
            <person name="Kirby P."/>
            <person name="Papenfuss A.T."/>
            <person name="Wakefield M.J."/>
            <person name="Olender T."/>
            <person name="Lancet D."/>
            <person name="Huttley G.A."/>
            <person name="Smit A.F."/>
            <person name="Pask A."/>
            <person name="Temple-Smith P."/>
            <person name="Batzer M.A."/>
            <person name="Walker J.A."/>
            <person name="Konkel M.K."/>
            <person name="Harris R.S."/>
            <person name="Whittington C.M."/>
            <person name="Wong E.S."/>
            <person name="Gemmell N.J."/>
            <person name="Buschiazzo E."/>
            <person name="Vargas Jentzsch I.M."/>
            <person name="Merkel A."/>
            <person name="Schmitz J."/>
            <person name="Zemann A."/>
            <person name="Churakov G."/>
            <person name="Kriegs J.O."/>
            <person name="Brosius J."/>
            <person name="Murchison E.P."/>
            <person name="Sachidanandam R."/>
            <person name="Smith C."/>
            <person name="Hannon G.J."/>
            <person name="Tsend-Ayush E."/>
            <person name="McMillan D."/>
            <person name="Attenborough R."/>
            <person name="Rens W."/>
            <person name="Ferguson-Smith M."/>
            <person name="Lefevre C.M."/>
            <person name="Sharp J.A."/>
            <person name="Nicholas K.R."/>
            <person name="Ray D.A."/>
            <person name="Kube M."/>
            <person name="Reinhardt R."/>
            <person name="Pringle T.H."/>
            <person name="Taylor J."/>
            <person name="Jones R.C."/>
            <person name="Nixon B."/>
            <person name="Dacheux J.L."/>
            <person name="Niwa H."/>
            <person name="Sekita Y."/>
            <person name="Huang X."/>
            <person name="Stark A."/>
            <person name="Kheradpour P."/>
            <person name="Kellis M."/>
            <person name="Flicek P."/>
            <person name="Chen Y."/>
            <person name="Webber C."/>
            <person name="Hardison R."/>
            <person name="Nelson J."/>
            <person name="Hallsworth-Pepin K."/>
            <person name="Delehaunty K."/>
            <person name="Markovic C."/>
            <person name="Minx P."/>
            <person name="Feng Y."/>
            <person name="Kremitzki C."/>
            <person name="Mitreva M."/>
            <person name="Glasscock J."/>
            <person name="Wylie T."/>
            <person name="Wohldmann P."/>
            <person name="Thiru P."/>
            <person name="Nhan M.N."/>
            <person name="Pohl C.S."/>
            <person name="Smith S.M."/>
            <person name="Hou S."/>
            <person name="Nefedov M."/>
            <person name="de Jong P.J."/>
            <person name="Renfree M.B."/>
            <person name="Mardis E.R."/>
            <person name="Wilson R.K."/>
        </authorList>
    </citation>
    <scope>NUCLEOTIDE SEQUENCE [LARGE SCALE GENOMIC DNA]</scope>
    <source>
        <strain evidence="13 14">Glennie</strain>
    </source>
</reference>
<dbReference type="Ensembl" id="ENSOANT00000012253.2">
    <property type="protein sequence ID" value="ENSOANP00000012251.2"/>
    <property type="gene ID" value="ENSOANG00000007689.2"/>
</dbReference>
<keyword evidence="3" id="KW-0217">Developmental protein</keyword>
<comment type="subcellular location">
    <subcellularLocation>
        <location evidence="1 9 10">Nucleus</location>
    </subcellularLocation>
</comment>
<keyword evidence="7" id="KW-0804">Transcription</keyword>
<dbReference type="KEGG" id="oaa:100085505"/>
<dbReference type="GO" id="GO:0060527">
    <property type="term" value="P:prostate epithelial cord arborization involved in prostate glandular acinus morphogenesis"/>
    <property type="evidence" value="ECO:0007669"/>
    <property type="project" value="Ensembl"/>
</dbReference>
<dbReference type="GO" id="GO:0001525">
    <property type="term" value="P:angiogenesis"/>
    <property type="evidence" value="ECO:0007669"/>
    <property type="project" value="Ensembl"/>
</dbReference>
<evidence type="ECO:0000256" key="6">
    <source>
        <dbReference type="ARBA" id="ARBA00023155"/>
    </source>
</evidence>
<dbReference type="Pfam" id="PF00046">
    <property type="entry name" value="Homeodomain"/>
    <property type="match status" value="1"/>
</dbReference>
<dbReference type="GO" id="GO:0005667">
    <property type="term" value="C:transcription regulator complex"/>
    <property type="evidence" value="ECO:0007669"/>
    <property type="project" value="Ensembl"/>
</dbReference>
<dbReference type="Proteomes" id="UP000002279">
    <property type="component" value="Chromosome 11"/>
</dbReference>
<dbReference type="PROSITE" id="PS50071">
    <property type="entry name" value="HOMEOBOX_2"/>
    <property type="match status" value="1"/>
</dbReference>
<dbReference type="GO" id="GO:0005654">
    <property type="term" value="C:nucleoplasm"/>
    <property type="evidence" value="ECO:0007669"/>
    <property type="project" value="Ensembl"/>
</dbReference>
<dbReference type="GO" id="GO:0000978">
    <property type="term" value="F:RNA polymerase II cis-regulatory region sequence-specific DNA binding"/>
    <property type="evidence" value="ECO:0000318"/>
    <property type="project" value="GO_Central"/>
</dbReference>
<dbReference type="OrthoDB" id="6159439at2759"/>
<dbReference type="GO" id="GO:0000981">
    <property type="term" value="F:DNA-binding transcription factor activity, RNA polymerase II-specific"/>
    <property type="evidence" value="ECO:0000318"/>
    <property type="project" value="GO_Central"/>
</dbReference>
<evidence type="ECO:0000256" key="11">
    <source>
        <dbReference type="SAM" id="MobiDB-lite"/>
    </source>
</evidence>
<dbReference type="InParanoid" id="F6VCP2"/>
<dbReference type="PANTHER" id="PTHR45804">
    <property type="entry name" value="SEGMENTATION PROTEIN FUSHI TARAZU-LIKE PROTEIN"/>
    <property type="match status" value="1"/>
</dbReference>
<dbReference type="GO" id="GO:0006357">
    <property type="term" value="P:regulation of transcription by RNA polymerase II"/>
    <property type="evidence" value="ECO:0000318"/>
    <property type="project" value="GO_Central"/>
</dbReference>
<dbReference type="GeneTree" id="ENSGT00940000159029"/>
<evidence type="ECO:0000256" key="5">
    <source>
        <dbReference type="ARBA" id="ARBA00023125"/>
    </source>
</evidence>
<dbReference type="PANTHER" id="PTHR45804:SF6">
    <property type="entry name" value="HOMEOBOX PROTEIN HOX-B13"/>
    <property type="match status" value="1"/>
</dbReference>
<dbReference type="STRING" id="9258.ENSOANP00000012251"/>
<feature type="domain" description="Homeobox" evidence="12">
    <location>
        <begin position="209"/>
        <end position="269"/>
    </location>
</feature>
<keyword evidence="6 9" id="KW-0371">Homeobox</keyword>
<evidence type="ECO:0000313" key="13">
    <source>
        <dbReference type="Ensembl" id="ENSOANP00000012251.2"/>
    </source>
</evidence>
<reference evidence="13" key="2">
    <citation type="submission" date="2025-08" db="UniProtKB">
        <authorList>
            <consortium name="Ensembl"/>
        </authorList>
    </citation>
    <scope>IDENTIFICATION</scope>
    <source>
        <strain evidence="13">Glennie</strain>
    </source>
</reference>
<dbReference type="InterPro" id="IPR001356">
    <property type="entry name" value="HD"/>
</dbReference>
<sequence>MEPGGYASVEEGKAMPIAGEARNLAAHSTLSSPAAPALLPGYAPAELSGAGEPAKPCNPGPGLGVGQGGPPAPLPCGYLGGGCCSCRGGRGSLKPSAQGASFPPDKYPTGSGAGEDYPSRAPEFSFYPGYPGPCQPVAGYLDVSVVQGLGAPGEPRHDPLLDSYSPWALAGGWNGQRCCPSDPSPAGPFWKPPFAETAGPLPPDSCSFRRGRKKRIPYSKAQLRELEREFAASKFITKDKRRKISAATSLSERQITIWFQNRRVKEKKVLAKVKSSAIP</sequence>
<dbReference type="AlphaFoldDB" id="F6VCP2"/>
<dbReference type="Gene3D" id="1.10.10.60">
    <property type="entry name" value="Homeodomain-like"/>
    <property type="match status" value="1"/>
</dbReference>
<dbReference type="CDD" id="cd00086">
    <property type="entry name" value="homeodomain"/>
    <property type="match status" value="1"/>
</dbReference>
<keyword evidence="14" id="KW-1185">Reference proteome</keyword>
<evidence type="ECO:0000256" key="2">
    <source>
        <dbReference type="ARBA" id="ARBA00006317"/>
    </source>
</evidence>
<feature type="region of interest" description="Disordered" evidence="11">
    <location>
        <begin position="95"/>
        <end position="115"/>
    </location>
</feature>
<dbReference type="GO" id="GO:0040008">
    <property type="term" value="P:regulation of growth"/>
    <property type="evidence" value="ECO:0007669"/>
    <property type="project" value="Ensembl"/>
</dbReference>
<dbReference type="InterPro" id="IPR051003">
    <property type="entry name" value="AP_axis_regulatory_Homeobox"/>
</dbReference>
<evidence type="ECO:0000256" key="7">
    <source>
        <dbReference type="ARBA" id="ARBA00023163"/>
    </source>
</evidence>
<keyword evidence="4" id="KW-0805">Transcription regulation</keyword>
<comment type="similarity">
    <text evidence="2">Belongs to the Abd-B homeobox family.</text>
</comment>
<reference evidence="13" key="3">
    <citation type="submission" date="2025-09" db="UniProtKB">
        <authorList>
            <consortium name="Ensembl"/>
        </authorList>
    </citation>
    <scope>IDENTIFICATION</scope>
    <source>
        <strain evidence="13">Glennie</strain>
    </source>
</reference>
<evidence type="ECO:0000313" key="14">
    <source>
        <dbReference type="Proteomes" id="UP000002279"/>
    </source>
</evidence>
<dbReference type="SMART" id="SM00389">
    <property type="entry name" value="HOX"/>
    <property type="match status" value="1"/>
</dbReference>
<dbReference type="InterPro" id="IPR022067">
    <property type="entry name" value="HoxA13_N"/>
</dbReference>
<dbReference type="InterPro" id="IPR017970">
    <property type="entry name" value="Homeobox_CS"/>
</dbReference>